<comment type="caution">
    <text evidence="2">The sequence shown here is derived from an EMBL/GenBank/DDBJ whole genome shotgun (WGS) entry which is preliminary data.</text>
</comment>
<accession>A0A1A6H7E8</accession>
<dbReference type="AlphaFoldDB" id="A0A1A6H7E8"/>
<dbReference type="InterPro" id="IPR003961">
    <property type="entry name" value="FN3_dom"/>
</dbReference>
<organism evidence="2 3">
    <name type="scientific">Neotoma lepida</name>
    <name type="common">Desert woodrat</name>
    <dbReference type="NCBI Taxonomy" id="56216"/>
    <lineage>
        <taxon>Eukaryota</taxon>
        <taxon>Metazoa</taxon>
        <taxon>Chordata</taxon>
        <taxon>Craniata</taxon>
        <taxon>Vertebrata</taxon>
        <taxon>Euteleostomi</taxon>
        <taxon>Mammalia</taxon>
        <taxon>Eutheria</taxon>
        <taxon>Euarchontoglires</taxon>
        <taxon>Glires</taxon>
        <taxon>Rodentia</taxon>
        <taxon>Myomorpha</taxon>
        <taxon>Muroidea</taxon>
        <taxon>Cricetidae</taxon>
        <taxon>Neotominae</taxon>
        <taxon>Neotoma</taxon>
    </lineage>
</organism>
<dbReference type="InterPro" id="IPR036116">
    <property type="entry name" value="FN3_sf"/>
</dbReference>
<evidence type="ECO:0000313" key="2">
    <source>
        <dbReference type="EMBL" id="OBS73527.1"/>
    </source>
</evidence>
<evidence type="ECO:0000313" key="3">
    <source>
        <dbReference type="Proteomes" id="UP000092124"/>
    </source>
</evidence>
<dbReference type="CDD" id="cd00063">
    <property type="entry name" value="FN3"/>
    <property type="match status" value="1"/>
</dbReference>
<dbReference type="STRING" id="56216.A0A1A6H7E8"/>
<dbReference type="Proteomes" id="UP000092124">
    <property type="component" value="Unassembled WGS sequence"/>
</dbReference>
<dbReference type="InterPro" id="IPR013783">
    <property type="entry name" value="Ig-like_fold"/>
</dbReference>
<dbReference type="Gene3D" id="2.60.40.10">
    <property type="entry name" value="Immunoglobulins"/>
    <property type="match status" value="1"/>
</dbReference>
<feature type="non-terminal residue" evidence="2">
    <location>
        <position position="68"/>
    </location>
</feature>
<keyword evidence="3" id="KW-1185">Reference proteome</keyword>
<dbReference type="EMBL" id="LZPO01045593">
    <property type="protein sequence ID" value="OBS73527.1"/>
    <property type="molecule type" value="Genomic_DNA"/>
</dbReference>
<proteinExistence type="predicted"/>
<name>A0A1A6H7E8_NEOLE</name>
<reference evidence="2 3" key="1">
    <citation type="submission" date="2016-06" db="EMBL/GenBank/DDBJ databases">
        <title>The Draft Genome Sequence and Annotation of the Desert Woodrat Neotoma lepida.</title>
        <authorList>
            <person name="Campbell M."/>
            <person name="Oakeson K.F."/>
            <person name="Yandell M."/>
            <person name="Halpert J.R."/>
            <person name="Dearing D."/>
        </authorList>
    </citation>
    <scope>NUCLEOTIDE SEQUENCE [LARGE SCALE GENOMIC DNA]</scope>
    <source>
        <strain evidence="2">417</strain>
        <tissue evidence="2">Liver</tissue>
    </source>
</reference>
<dbReference type="OrthoDB" id="10253954at2759"/>
<sequence>VVFDLQITEVEATEIRITWRKPRQPNGIINQYRVKVSLVETGVILENTLLTGQDEVSKLQIISTESIS</sequence>
<feature type="non-terminal residue" evidence="2">
    <location>
        <position position="1"/>
    </location>
</feature>
<gene>
    <name evidence="2" type="ORF">A6R68_15935</name>
</gene>
<feature type="domain" description="Fibronectin type-III" evidence="1">
    <location>
        <begin position="4"/>
        <end position="43"/>
    </location>
</feature>
<evidence type="ECO:0000259" key="1">
    <source>
        <dbReference type="Pfam" id="PF00041"/>
    </source>
</evidence>
<dbReference type="Pfam" id="PF00041">
    <property type="entry name" value="fn3"/>
    <property type="match status" value="1"/>
</dbReference>
<protein>
    <recommendedName>
        <fullName evidence="1">Fibronectin type-III domain-containing protein</fullName>
    </recommendedName>
</protein>
<dbReference type="SUPFAM" id="SSF49265">
    <property type="entry name" value="Fibronectin type III"/>
    <property type="match status" value="1"/>
</dbReference>